<reference evidence="1 2" key="1">
    <citation type="submission" date="2023-07" db="EMBL/GenBank/DDBJ databases">
        <title>Genomic Encyclopedia of Type Strains, Phase IV (KMG-IV): sequencing the most valuable type-strain genomes for metagenomic binning, comparative biology and taxonomic classification.</title>
        <authorList>
            <person name="Goeker M."/>
        </authorList>
    </citation>
    <scope>NUCLEOTIDE SEQUENCE [LARGE SCALE GENOMIC DNA]</scope>
    <source>
        <strain evidence="1 2">DSM 45903</strain>
    </source>
</reference>
<comment type="caution">
    <text evidence="1">The sequence shown here is derived from an EMBL/GenBank/DDBJ whole genome shotgun (WGS) entry which is preliminary data.</text>
</comment>
<dbReference type="EC" id="5.3.3.17" evidence="1"/>
<name>A0ABU1IK25_9BACL</name>
<dbReference type="PANTHER" id="PTHR13774:SF32">
    <property type="entry name" value="ANTISENSE-ENHANCING SEQUENCE 1"/>
    <property type="match status" value="1"/>
</dbReference>
<proteinExistence type="predicted"/>
<evidence type="ECO:0000313" key="2">
    <source>
        <dbReference type="Proteomes" id="UP001185012"/>
    </source>
</evidence>
<keyword evidence="1" id="KW-0413">Isomerase</keyword>
<dbReference type="SUPFAM" id="SSF54506">
    <property type="entry name" value="Diaminopimelate epimerase-like"/>
    <property type="match status" value="1"/>
</dbReference>
<organism evidence="1 2">
    <name type="scientific">Desmospora profundinema</name>
    <dbReference type="NCBI Taxonomy" id="1571184"/>
    <lineage>
        <taxon>Bacteria</taxon>
        <taxon>Bacillati</taxon>
        <taxon>Bacillota</taxon>
        <taxon>Bacilli</taxon>
        <taxon>Bacillales</taxon>
        <taxon>Thermoactinomycetaceae</taxon>
        <taxon>Desmospora</taxon>
    </lineage>
</organism>
<accession>A0ABU1IK25</accession>
<dbReference type="PANTHER" id="PTHR13774">
    <property type="entry name" value="PHENAZINE BIOSYNTHESIS PROTEIN"/>
    <property type="match status" value="1"/>
</dbReference>
<dbReference type="GO" id="GO:0102943">
    <property type="term" value="F:trans-2,3-dihydro-3-hydroxy-anthranilate isomerase activity"/>
    <property type="evidence" value="ECO:0007669"/>
    <property type="project" value="UniProtKB-EC"/>
</dbReference>
<dbReference type="Gene3D" id="3.10.310.10">
    <property type="entry name" value="Diaminopimelate Epimerase, Chain A, domain 1"/>
    <property type="match status" value="2"/>
</dbReference>
<evidence type="ECO:0000313" key="1">
    <source>
        <dbReference type="EMBL" id="MDR6224170.1"/>
    </source>
</evidence>
<gene>
    <name evidence="1" type="ORF">JOE21_000158</name>
</gene>
<dbReference type="Proteomes" id="UP001185012">
    <property type="component" value="Unassembled WGS sequence"/>
</dbReference>
<sequence>MRFYWVDVFAEEKYQGNQLAVFIPEREISTEEMQCIAREVRLSETAFILSDRQANGGYHVRIFTPDEEVPFAGHPTLGTAYIIRRILEQSAGDRVLLNLKVGPIPVNFTGEDGQELTMKQNQPVFGPVLPPEPMLEILHLAEEDLDPSFPVQAVSTGLPSVMVPLRSLDAVRRCVVDHRKYQTFLNEVTKANLLVFTPETVHEENDLHVRVFVSDAGFAEDPATGSANGNLAGYLLEHRTFGGSSIRLRVEQGYKMKRPSLITIDAIKQDKTFQIRVGGKVFYVAKGEWL</sequence>
<protein>
    <submittedName>
        <fullName evidence="1">Trans-2,3-dihydro-3-hydroxyanthranilate isomerase</fullName>
        <ecNumber evidence="1">5.3.3.17</ecNumber>
    </submittedName>
</protein>
<dbReference type="InterPro" id="IPR003719">
    <property type="entry name" value="Phenazine_PhzF-like"/>
</dbReference>
<dbReference type="RefSeq" id="WP_309861079.1">
    <property type="nucleotide sequence ID" value="NZ_JAVDQG010000001.1"/>
</dbReference>
<dbReference type="PIRSF" id="PIRSF016184">
    <property type="entry name" value="PhzC_PhzF"/>
    <property type="match status" value="1"/>
</dbReference>
<dbReference type="Pfam" id="PF02567">
    <property type="entry name" value="PhzC-PhzF"/>
    <property type="match status" value="1"/>
</dbReference>
<dbReference type="EMBL" id="JAVDQG010000001">
    <property type="protein sequence ID" value="MDR6224170.1"/>
    <property type="molecule type" value="Genomic_DNA"/>
</dbReference>
<keyword evidence="2" id="KW-1185">Reference proteome</keyword>
<dbReference type="NCBIfam" id="TIGR00654">
    <property type="entry name" value="PhzF_family"/>
    <property type="match status" value="1"/>
</dbReference>